<feature type="transmembrane region" description="Helical" evidence="9">
    <location>
        <begin position="48"/>
        <end position="70"/>
    </location>
</feature>
<keyword evidence="7 9" id="KW-0472">Membrane</keyword>
<feature type="transmembrane region" description="Helical" evidence="9">
    <location>
        <begin position="6"/>
        <end position="27"/>
    </location>
</feature>
<feature type="transmembrane region" description="Helical" evidence="9">
    <location>
        <begin position="115"/>
        <end position="135"/>
    </location>
</feature>
<keyword evidence="6 9" id="KW-1133">Transmembrane helix</keyword>
<evidence type="ECO:0000256" key="2">
    <source>
        <dbReference type="ARBA" id="ARBA00022448"/>
    </source>
</evidence>
<evidence type="ECO:0000256" key="6">
    <source>
        <dbReference type="ARBA" id="ARBA00022989"/>
    </source>
</evidence>
<comment type="similarity">
    <text evidence="8">Belongs to the TsuA/YedE (TC 9.B.102) family.</text>
</comment>
<evidence type="ECO:0000256" key="3">
    <source>
        <dbReference type="ARBA" id="ARBA00022475"/>
    </source>
</evidence>
<comment type="subcellular location">
    <subcellularLocation>
        <location evidence="1">Cell inner membrane</location>
        <topology evidence="1">Multi-pass membrane protein</topology>
    </subcellularLocation>
</comment>
<keyword evidence="3" id="KW-1003">Cell membrane</keyword>
<evidence type="ECO:0000256" key="5">
    <source>
        <dbReference type="ARBA" id="ARBA00022692"/>
    </source>
</evidence>
<dbReference type="PANTHER" id="PTHR30574">
    <property type="entry name" value="INNER MEMBRANE PROTEIN YEDE"/>
    <property type="match status" value="1"/>
</dbReference>
<sequence length="139" mass="13423">MPLQGLIGGAMIGLASALMLLGLGRIAGVSGMAARASGLAADGAPWSWAMAFVVGLPLGAALIAAIVGPVETHLPGSPAILAVGGLVVGFGTRLGNGCTSGHGVCGVSRRSLRSIVATAVFMIAGIATVALMHLLGVAA</sequence>
<dbReference type="Proteomes" id="UP000500767">
    <property type="component" value="Chromosome"/>
</dbReference>
<feature type="transmembrane region" description="Helical" evidence="9">
    <location>
        <begin position="76"/>
        <end position="94"/>
    </location>
</feature>
<dbReference type="InterPro" id="IPR007272">
    <property type="entry name" value="Sulf_transp_TsuA/YedE"/>
</dbReference>
<keyword evidence="11" id="KW-1185">Reference proteome</keyword>
<dbReference type="EMBL" id="CP053708">
    <property type="protein sequence ID" value="QKE92421.1"/>
    <property type="molecule type" value="Genomic_DNA"/>
</dbReference>
<evidence type="ECO:0000313" key="10">
    <source>
        <dbReference type="EMBL" id="QKE92421.1"/>
    </source>
</evidence>
<reference evidence="10 11" key="1">
    <citation type="journal article" date="2014" name="World J. Microbiol. Biotechnol.">
        <title>Biodiversity and physiological characteristics of Antarctic and Arctic lichens-associated bacteria.</title>
        <authorList>
            <person name="Lee Y.M."/>
            <person name="Kim E.H."/>
            <person name="Lee H.K."/>
            <person name="Hong S.G."/>
        </authorList>
    </citation>
    <scope>NUCLEOTIDE SEQUENCE [LARGE SCALE GENOMIC DNA]</scope>
    <source>
        <strain evidence="10 11">PAMC 26569</strain>
    </source>
</reference>
<accession>A0A6M8HWI1</accession>
<evidence type="ECO:0000256" key="4">
    <source>
        <dbReference type="ARBA" id="ARBA00022519"/>
    </source>
</evidence>
<keyword evidence="4" id="KW-0997">Cell inner membrane</keyword>
<evidence type="ECO:0000256" key="1">
    <source>
        <dbReference type="ARBA" id="ARBA00004429"/>
    </source>
</evidence>
<dbReference type="AlphaFoldDB" id="A0A6M8HWI1"/>
<evidence type="ECO:0000256" key="8">
    <source>
        <dbReference type="ARBA" id="ARBA00035655"/>
    </source>
</evidence>
<dbReference type="GO" id="GO:0005886">
    <property type="term" value="C:plasma membrane"/>
    <property type="evidence" value="ECO:0007669"/>
    <property type="project" value="UniProtKB-SubCell"/>
</dbReference>
<keyword evidence="2" id="KW-0813">Transport</keyword>
<proteinExistence type="inferred from homology"/>
<dbReference type="Pfam" id="PF04143">
    <property type="entry name" value="Sulf_transp"/>
    <property type="match status" value="1"/>
</dbReference>
<dbReference type="PANTHER" id="PTHR30574:SF1">
    <property type="entry name" value="SULPHUR TRANSPORT DOMAIN-CONTAINING PROTEIN"/>
    <property type="match status" value="1"/>
</dbReference>
<protein>
    <submittedName>
        <fullName evidence="10">YeeE/YedE family protein</fullName>
    </submittedName>
</protein>
<evidence type="ECO:0000313" key="11">
    <source>
        <dbReference type="Proteomes" id="UP000500767"/>
    </source>
</evidence>
<name>A0A6M8HWI1_9PROT</name>
<keyword evidence="5 9" id="KW-0812">Transmembrane</keyword>
<organism evidence="10 11">
    <name type="scientific">Lichenicola cladoniae</name>
    <dbReference type="NCBI Taxonomy" id="1484109"/>
    <lineage>
        <taxon>Bacteria</taxon>
        <taxon>Pseudomonadati</taxon>
        <taxon>Pseudomonadota</taxon>
        <taxon>Alphaproteobacteria</taxon>
        <taxon>Acetobacterales</taxon>
        <taxon>Acetobacteraceae</taxon>
        <taxon>Lichenicola</taxon>
    </lineage>
</organism>
<evidence type="ECO:0000256" key="7">
    <source>
        <dbReference type="ARBA" id="ARBA00023136"/>
    </source>
</evidence>
<dbReference type="KEGG" id="lck:HN018_03870"/>
<gene>
    <name evidence="10" type="ORF">HN018_03870</name>
</gene>
<evidence type="ECO:0000256" key="9">
    <source>
        <dbReference type="SAM" id="Phobius"/>
    </source>
</evidence>